<evidence type="ECO:0000256" key="1">
    <source>
        <dbReference type="SAM" id="SignalP"/>
    </source>
</evidence>
<proteinExistence type="predicted"/>
<keyword evidence="3" id="KW-1185">Reference proteome</keyword>
<protein>
    <submittedName>
        <fullName evidence="2">Uncharacterized protein</fullName>
    </submittedName>
</protein>
<name>A0ABD0LA52_9CAEN</name>
<evidence type="ECO:0000313" key="2">
    <source>
        <dbReference type="EMBL" id="KAK7496113.1"/>
    </source>
</evidence>
<dbReference type="PROSITE" id="PS51257">
    <property type="entry name" value="PROKAR_LIPOPROTEIN"/>
    <property type="match status" value="1"/>
</dbReference>
<reference evidence="2 3" key="1">
    <citation type="journal article" date="2023" name="Sci. Data">
        <title>Genome assembly of the Korean intertidal mud-creeper Batillaria attramentaria.</title>
        <authorList>
            <person name="Patra A.K."/>
            <person name="Ho P.T."/>
            <person name="Jun S."/>
            <person name="Lee S.J."/>
            <person name="Kim Y."/>
            <person name="Won Y.J."/>
        </authorList>
    </citation>
    <scope>NUCLEOTIDE SEQUENCE [LARGE SCALE GENOMIC DNA]</scope>
    <source>
        <strain evidence="2">Wonlab-2016</strain>
    </source>
</reference>
<feature type="signal peptide" evidence="1">
    <location>
        <begin position="1"/>
        <end position="22"/>
    </location>
</feature>
<keyword evidence="1" id="KW-0732">Signal</keyword>
<organism evidence="2 3">
    <name type="scientific">Batillaria attramentaria</name>
    <dbReference type="NCBI Taxonomy" id="370345"/>
    <lineage>
        <taxon>Eukaryota</taxon>
        <taxon>Metazoa</taxon>
        <taxon>Spiralia</taxon>
        <taxon>Lophotrochozoa</taxon>
        <taxon>Mollusca</taxon>
        <taxon>Gastropoda</taxon>
        <taxon>Caenogastropoda</taxon>
        <taxon>Sorbeoconcha</taxon>
        <taxon>Cerithioidea</taxon>
        <taxon>Batillariidae</taxon>
        <taxon>Batillaria</taxon>
    </lineage>
</organism>
<evidence type="ECO:0000313" key="3">
    <source>
        <dbReference type="Proteomes" id="UP001519460"/>
    </source>
</evidence>
<sequence>MKMTATLTFILFLGCVFASGDASLVKRSDDVLPLEGMVQQQAATIQTLQADLNAVKNRLSTVESGLQKE</sequence>
<gene>
    <name evidence="2" type="ORF">BaRGS_00012523</name>
</gene>
<accession>A0ABD0LA52</accession>
<dbReference type="AlphaFoldDB" id="A0ABD0LA52"/>
<feature type="chain" id="PRO_5044810845" evidence="1">
    <location>
        <begin position="23"/>
        <end position="69"/>
    </location>
</feature>
<dbReference type="EMBL" id="JACVVK020000069">
    <property type="protein sequence ID" value="KAK7496113.1"/>
    <property type="molecule type" value="Genomic_DNA"/>
</dbReference>
<dbReference type="Proteomes" id="UP001519460">
    <property type="component" value="Unassembled WGS sequence"/>
</dbReference>
<feature type="non-terminal residue" evidence="2">
    <location>
        <position position="69"/>
    </location>
</feature>
<comment type="caution">
    <text evidence="2">The sequence shown here is derived from an EMBL/GenBank/DDBJ whole genome shotgun (WGS) entry which is preliminary data.</text>
</comment>